<dbReference type="Proteomes" id="UP000622890">
    <property type="component" value="Unassembled WGS sequence"/>
</dbReference>
<dbReference type="Pfam" id="PF07219">
    <property type="entry name" value="HemY_N"/>
    <property type="match status" value="1"/>
</dbReference>
<keyword evidence="13" id="KW-1185">Reference proteome</keyword>
<organism evidence="12 13">
    <name type="scientific">Noviherbaspirillum pedocola</name>
    <dbReference type="NCBI Taxonomy" id="2801341"/>
    <lineage>
        <taxon>Bacteria</taxon>
        <taxon>Pseudomonadati</taxon>
        <taxon>Pseudomonadota</taxon>
        <taxon>Betaproteobacteria</taxon>
        <taxon>Burkholderiales</taxon>
        <taxon>Oxalobacteraceae</taxon>
        <taxon>Noviherbaspirillum</taxon>
    </lineage>
</organism>
<feature type="transmembrane region" description="Helical" evidence="10">
    <location>
        <begin position="42"/>
        <end position="62"/>
    </location>
</feature>
<dbReference type="AlphaFoldDB" id="A0A934SWT9"/>
<proteinExistence type="predicted"/>
<name>A0A934SWT9_9BURK</name>
<evidence type="ECO:0000256" key="3">
    <source>
        <dbReference type="ARBA" id="ARBA00004744"/>
    </source>
</evidence>
<keyword evidence="7 10" id="KW-1133">Transmembrane helix</keyword>
<dbReference type="GO" id="GO:0005886">
    <property type="term" value="C:plasma membrane"/>
    <property type="evidence" value="ECO:0007669"/>
    <property type="project" value="UniProtKB-SubCell"/>
</dbReference>
<keyword evidence="8 10" id="KW-0472">Membrane</keyword>
<dbReference type="InterPro" id="IPR010817">
    <property type="entry name" value="HemY_N"/>
</dbReference>
<accession>A0A934SWT9</accession>
<comment type="subcellular location">
    <subcellularLocation>
        <location evidence="2">Cell inner membrane</location>
        <topology evidence="2">Multi-pass membrane protein</topology>
    </subcellularLocation>
</comment>
<dbReference type="NCBIfam" id="TIGR00540">
    <property type="entry name" value="TPR_hemY_coli"/>
    <property type="match status" value="1"/>
</dbReference>
<evidence type="ECO:0000256" key="8">
    <source>
        <dbReference type="ARBA" id="ARBA00023136"/>
    </source>
</evidence>
<reference evidence="12" key="1">
    <citation type="submission" date="2021-01" db="EMBL/GenBank/DDBJ databases">
        <title>Genome sequence of strain Noviherbaspirillum sp. DKR-6.</title>
        <authorList>
            <person name="Chaudhary D.K."/>
        </authorList>
    </citation>
    <scope>NUCLEOTIDE SEQUENCE</scope>
    <source>
        <strain evidence="12">DKR-6</strain>
    </source>
</reference>
<keyword evidence="6 10" id="KW-0812">Transmembrane</keyword>
<keyword evidence="4" id="KW-1003">Cell membrane</keyword>
<dbReference type="InterPro" id="IPR005254">
    <property type="entry name" value="Heme_biosyn_assoc_TPR_pro"/>
</dbReference>
<dbReference type="GO" id="GO:0006779">
    <property type="term" value="P:porphyrin-containing compound biosynthetic process"/>
    <property type="evidence" value="ECO:0007669"/>
    <property type="project" value="UniProtKB-KW"/>
</dbReference>
<evidence type="ECO:0000313" key="12">
    <source>
        <dbReference type="EMBL" id="MBK4736893.1"/>
    </source>
</evidence>
<evidence type="ECO:0000313" key="13">
    <source>
        <dbReference type="Proteomes" id="UP000622890"/>
    </source>
</evidence>
<protein>
    <submittedName>
        <fullName evidence="12">Heme biosynthesis protein HemY</fullName>
    </submittedName>
</protein>
<gene>
    <name evidence="12" type="ORF">JJB74_19910</name>
</gene>
<dbReference type="InterPro" id="IPR011990">
    <property type="entry name" value="TPR-like_helical_dom_sf"/>
</dbReference>
<dbReference type="RefSeq" id="WP_200594770.1">
    <property type="nucleotide sequence ID" value="NZ_JAEPBG010000009.1"/>
</dbReference>
<evidence type="ECO:0000256" key="2">
    <source>
        <dbReference type="ARBA" id="ARBA00004429"/>
    </source>
</evidence>
<dbReference type="SUPFAM" id="SSF48452">
    <property type="entry name" value="TPR-like"/>
    <property type="match status" value="1"/>
</dbReference>
<dbReference type="EMBL" id="JAEPBG010000009">
    <property type="protein sequence ID" value="MBK4736893.1"/>
    <property type="molecule type" value="Genomic_DNA"/>
</dbReference>
<evidence type="ECO:0000256" key="7">
    <source>
        <dbReference type="ARBA" id="ARBA00022989"/>
    </source>
</evidence>
<feature type="domain" description="HemY N-terminal" evidence="11">
    <location>
        <begin position="26"/>
        <end position="131"/>
    </location>
</feature>
<keyword evidence="9" id="KW-0627">Porphyrin biosynthesis</keyword>
<evidence type="ECO:0000256" key="4">
    <source>
        <dbReference type="ARBA" id="ARBA00022475"/>
    </source>
</evidence>
<comment type="caution">
    <text evidence="12">The sequence shown here is derived from an EMBL/GenBank/DDBJ whole genome shotgun (WGS) entry which is preliminary data.</text>
</comment>
<evidence type="ECO:0000256" key="5">
    <source>
        <dbReference type="ARBA" id="ARBA00022519"/>
    </source>
</evidence>
<comment type="pathway">
    <text evidence="3">Porphyrin-containing compound metabolism; protoheme biosynthesis.</text>
</comment>
<dbReference type="Gene3D" id="1.25.40.10">
    <property type="entry name" value="Tetratricopeptide repeat domain"/>
    <property type="match status" value="1"/>
</dbReference>
<sequence length="398" mass="44678">MRIFLWLIALFAAAIGLAVTARFNAGNVVLFYPPYRIDLSLNLFLVLLLLLFLLCYGIANAIRATQQMPMRVAEYRRSRREREGNRALRDALKTLFEGRFGQAEKAAARAAELPENAGLAALIGARAAHHMSQFERRDGWLTKAQGEPTLKIARLMTAIELLVDQNRPDAALDIVSELNATGSRHIQALRLALRANQRSENWPEVLRILRLLDKNDAVHPALSRRLRELAYDALLSDSASDADALRRTWSRVPPSDRVVPKVAVRAAEAFNARGLYEEAAAIVEKALAIEWDERLVCVYRHAAAPEGSPTLLNQIERCEQWSRQHPGDAELQLTLGSLCLKQKLWGRAQRCLEDALINAMQPQVVREAHLKLAQLHEALNHPEQAAKHYRQSALAMLL</sequence>
<comment type="function">
    <text evidence="1">Involved in a late step of protoheme IX synthesis.</text>
</comment>
<evidence type="ECO:0000256" key="10">
    <source>
        <dbReference type="SAM" id="Phobius"/>
    </source>
</evidence>
<evidence type="ECO:0000256" key="1">
    <source>
        <dbReference type="ARBA" id="ARBA00002962"/>
    </source>
</evidence>
<keyword evidence="5" id="KW-0997">Cell inner membrane</keyword>
<evidence type="ECO:0000256" key="9">
    <source>
        <dbReference type="ARBA" id="ARBA00023244"/>
    </source>
</evidence>
<dbReference type="GO" id="GO:0042168">
    <property type="term" value="P:heme metabolic process"/>
    <property type="evidence" value="ECO:0007669"/>
    <property type="project" value="InterPro"/>
</dbReference>
<evidence type="ECO:0000259" key="11">
    <source>
        <dbReference type="Pfam" id="PF07219"/>
    </source>
</evidence>
<evidence type="ECO:0000256" key="6">
    <source>
        <dbReference type="ARBA" id="ARBA00022692"/>
    </source>
</evidence>